<sequence>KLTHGLETTLKYLQDTKKTRQELLASPPICSSW</sequence>
<gene>
    <name evidence="1" type="ORF">F441_10157</name>
</gene>
<proteinExistence type="predicted"/>
<name>W2WXQ1_PHYNI</name>
<evidence type="ECO:0000313" key="2">
    <source>
        <dbReference type="Proteomes" id="UP000018958"/>
    </source>
</evidence>
<dbReference type="EMBL" id="ANIX01002003">
    <property type="protein sequence ID" value="ETP14948.1"/>
    <property type="molecule type" value="Genomic_DNA"/>
</dbReference>
<organism evidence="1 2">
    <name type="scientific">Phytophthora nicotianae CJ01A1</name>
    <dbReference type="NCBI Taxonomy" id="1317063"/>
    <lineage>
        <taxon>Eukaryota</taxon>
        <taxon>Sar</taxon>
        <taxon>Stramenopiles</taxon>
        <taxon>Oomycota</taxon>
        <taxon>Peronosporomycetes</taxon>
        <taxon>Peronosporales</taxon>
        <taxon>Peronosporaceae</taxon>
        <taxon>Phytophthora</taxon>
    </lineage>
</organism>
<comment type="caution">
    <text evidence="1">The sequence shown here is derived from an EMBL/GenBank/DDBJ whole genome shotgun (WGS) entry which is preliminary data.</text>
</comment>
<dbReference type="Proteomes" id="UP000018958">
    <property type="component" value="Unassembled WGS sequence"/>
</dbReference>
<evidence type="ECO:0000313" key="1">
    <source>
        <dbReference type="EMBL" id="ETP14948.1"/>
    </source>
</evidence>
<reference evidence="1 2" key="1">
    <citation type="submission" date="2013-11" db="EMBL/GenBank/DDBJ databases">
        <title>The Genome Sequence of Phytophthora parasitica CJ01A1.</title>
        <authorList>
            <consortium name="The Broad Institute Genomics Platform"/>
            <person name="Russ C."/>
            <person name="Tyler B."/>
            <person name="Panabieres F."/>
            <person name="Shan W."/>
            <person name="Tripathy S."/>
            <person name="Grunwald N."/>
            <person name="Machado M."/>
            <person name="Johnson C.S."/>
            <person name="Walker B."/>
            <person name="Young S.K."/>
            <person name="Zeng Q."/>
            <person name="Gargeya S."/>
            <person name="Fitzgerald M."/>
            <person name="Haas B."/>
            <person name="Abouelleil A."/>
            <person name="Allen A.W."/>
            <person name="Alvarado L."/>
            <person name="Arachchi H.M."/>
            <person name="Berlin A.M."/>
            <person name="Chapman S.B."/>
            <person name="Gainer-Dewar J."/>
            <person name="Goldberg J."/>
            <person name="Griggs A."/>
            <person name="Gujja S."/>
            <person name="Hansen M."/>
            <person name="Howarth C."/>
            <person name="Imamovic A."/>
            <person name="Ireland A."/>
            <person name="Larimer J."/>
            <person name="McCowan C."/>
            <person name="Murphy C."/>
            <person name="Pearson M."/>
            <person name="Poon T.W."/>
            <person name="Priest M."/>
            <person name="Roberts A."/>
            <person name="Saif S."/>
            <person name="Shea T."/>
            <person name="Sisk P."/>
            <person name="Sykes S."/>
            <person name="Wortman J."/>
            <person name="Nusbaum C."/>
            <person name="Birren B."/>
        </authorList>
    </citation>
    <scope>NUCLEOTIDE SEQUENCE [LARGE SCALE GENOMIC DNA]</scope>
    <source>
        <strain evidence="1 2">CJ01A1</strain>
    </source>
</reference>
<feature type="non-terminal residue" evidence="1">
    <location>
        <position position="1"/>
    </location>
</feature>
<protein>
    <submittedName>
        <fullName evidence="1">Uncharacterized protein</fullName>
    </submittedName>
</protein>
<accession>W2WXQ1</accession>
<dbReference type="AlphaFoldDB" id="W2WXQ1"/>